<feature type="compositionally biased region" description="Basic and acidic residues" evidence="1">
    <location>
        <begin position="135"/>
        <end position="160"/>
    </location>
</feature>
<gene>
    <name evidence="3" type="ORF">VTJ49DRAFT_97</name>
</gene>
<protein>
    <recommendedName>
        <fullName evidence="2">N-acetyltransferase domain-containing protein</fullName>
    </recommendedName>
</protein>
<feature type="region of interest" description="Disordered" evidence="1">
    <location>
        <begin position="1"/>
        <end position="30"/>
    </location>
</feature>
<accession>A0ABR3VQA5</accession>
<dbReference type="EMBL" id="JAZGSY010000010">
    <property type="protein sequence ID" value="KAL1843716.1"/>
    <property type="molecule type" value="Genomic_DNA"/>
</dbReference>
<dbReference type="PANTHER" id="PTHR43792:SF1">
    <property type="entry name" value="N-ACETYLTRANSFERASE DOMAIN-CONTAINING PROTEIN"/>
    <property type="match status" value="1"/>
</dbReference>
<dbReference type="Pfam" id="PF13302">
    <property type="entry name" value="Acetyltransf_3"/>
    <property type="match status" value="1"/>
</dbReference>
<evidence type="ECO:0000313" key="3">
    <source>
        <dbReference type="EMBL" id="KAL1843716.1"/>
    </source>
</evidence>
<feature type="domain" description="N-acetyltransferase" evidence="2">
    <location>
        <begin position="54"/>
        <end position="276"/>
    </location>
</feature>
<dbReference type="Proteomes" id="UP001583172">
    <property type="component" value="Unassembled WGS sequence"/>
</dbReference>
<feature type="compositionally biased region" description="Pro residues" evidence="1">
    <location>
        <begin position="10"/>
        <end position="25"/>
    </location>
</feature>
<dbReference type="PANTHER" id="PTHR43792">
    <property type="entry name" value="GNAT FAMILY, PUTATIVE (AFU_ORTHOLOGUE AFUA_3G00765)-RELATED-RELATED"/>
    <property type="match status" value="1"/>
</dbReference>
<dbReference type="InterPro" id="IPR051531">
    <property type="entry name" value="N-acetyltransferase"/>
</dbReference>
<reference evidence="3 4" key="1">
    <citation type="journal article" date="2024" name="Commun. Biol.">
        <title>Comparative genomic analysis of thermophilic fungi reveals convergent evolutionary adaptations and gene losses.</title>
        <authorList>
            <person name="Steindorff A.S."/>
            <person name="Aguilar-Pontes M.V."/>
            <person name="Robinson A.J."/>
            <person name="Andreopoulos B."/>
            <person name="LaButti K."/>
            <person name="Kuo A."/>
            <person name="Mondo S."/>
            <person name="Riley R."/>
            <person name="Otillar R."/>
            <person name="Haridas S."/>
            <person name="Lipzen A."/>
            <person name="Grimwood J."/>
            <person name="Schmutz J."/>
            <person name="Clum A."/>
            <person name="Reid I.D."/>
            <person name="Moisan M.C."/>
            <person name="Butler G."/>
            <person name="Nguyen T.T.M."/>
            <person name="Dewar K."/>
            <person name="Conant G."/>
            <person name="Drula E."/>
            <person name="Henrissat B."/>
            <person name="Hansel C."/>
            <person name="Singer S."/>
            <person name="Hutchinson M.I."/>
            <person name="de Vries R.P."/>
            <person name="Natvig D.O."/>
            <person name="Powell A.J."/>
            <person name="Tsang A."/>
            <person name="Grigoriev I.V."/>
        </authorList>
    </citation>
    <scope>NUCLEOTIDE SEQUENCE [LARGE SCALE GENOMIC DNA]</scope>
    <source>
        <strain evidence="3 4">CBS 620.91</strain>
    </source>
</reference>
<dbReference type="Gene3D" id="3.40.630.30">
    <property type="match status" value="1"/>
</dbReference>
<comment type="caution">
    <text evidence="3">The sequence shown here is derived from an EMBL/GenBank/DDBJ whole genome shotgun (WGS) entry which is preliminary data.</text>
</comment>
<sequence length="310" mass="35105">MSTTAAPAAAEPPTPPRPDATPAPDPSTFIRVHTTLPRPSALPPITARRILTNRLVLRSAAERDLPALHVLRTQAEVMRWTARGRPDRDFEETRAWVRNWLPPSPEGKEEEEQPPSFNFVICLRRGEGEGKVRELEGMLKSGDSGDKDGVEEEDGKRDEKVGEEEAEEGEVIGVGGCHRWKGLFGWPEVGYMIRQEVWGKGLATEFLEGWLEVWEGLEREELEIEVDERTILGLTEGSGKRERGGVEVVKVREQLVAITAEGNEKSQRVLGKRGFEWFTTWLADDLTQTQREGEKKMVELPTYRRFLEQR</sequence>
<dbReference type="InterPro" id="IPR016181">
    <property type="entry name" value="Acyl_CoA_acyltransferase"/>
</dbReference>
<evidence type="ECO:0000259" key="2">
    <source>
        <dbReference type="Pfam" id="PF13302"/>
    </source>
</evidence>
<evidence type="ECO:0000313" key="4">
    <source>
        <dbReference type="Proteomes" id="UP001583172"/>
    </source>
</evidence>
<organism evidence="3 4">
    <name type="scientific">Humicola insolens</name>
    <name type="common">Soft-rot fungus</name>
    <dbReference type="NCBI Taxonomy" id="85995"/>
    <lineage>
        <taxon>Eukaryota</taxon>
        <taxon>Fungi</taxon>
        <taxon>Dikarya</taxon>
        <taxon>Ascomycota</taxon>
        <taxon>Pezizomycotina</taxon>
        <taxon>Sordariomycetes</taxon>
        <taxon>Sordariomycetidae</taxon>
        <taxon>Sordariales</taxon>
        <taxon>Chaetomiaceae</taxon>
        <taxon>Mycothermus</taxon>
    </lineage>
</organism>
<proteinExistence type="predicted"/>
<keyword evidence="4" id="KW-1185">Reference proteome</keyword>
<dbReference type="SUPFAM" id="SSF55729">
    <property type="entry name" value="Acyl-CoA N-acyltransferases (Nat)"/>
    <property type="match status" value="1"/>
</dbReference>
<feature type="region of interest" description="Disordered" evidence="1">
    <location>
        <begin position="135"/>
        <end position="169"/>
    </location>
</feature>
<dbReference type="InterPro" id="IPR000182">
    <property type="entry name" value="GNAT_dom"/>
</dbReference>
<evidence type="ECO:0000256" key="1">
    <source>
        <dbReference type="SAM" id="MobiDB-lite"/>
    </source>
</evidence>
<name>A0ABR3VQA5_HUMIN</name>